<organism evidence="2 3">
    <name type="scientific">Parelaphostrongylus tenuis</name>
    <name type="common">Meningeal worm</name>
    <dbReference type="NCBI Taxonomy" id="148309"/>
    <lineage>
        <taxon>Eukaryota</taxon>
        <taxon>Metazoa</taxon>
        <taxon>Ecdysozoa</taxon>
        <taxon>Nematoda</taxon>
        <taxon>Chromadorea</taxon>
        <taxon>Rhabditida</taxon>
        <taxon>Rhabditina</taxon>
        <taxon>Rhabditomorpha</taxon>
        <taxon>Strongyloidea</taxon>
        <taxon>Metastrongylidae</taxon>
        <taxon>Parelaphostrongylus</taxon>
    </lineage>
</organism>
<evidence type="ECO:0000313" key="2">
    <source>
        <dbReference type="EMBL" id="KAJ1353492.1"/>
    </source>
</evidence>
<sequence length="256" mass="28470">MMELPDTEVHGIVHDTIEFVRQIITVEMNSATDNPLIFADREEIISGGNFHGEYPAKALDYLAIAVHELAQMSERRLERLVNNQLSGLPTFLTLDGGLNSGLMIVQNCAASLVSENKVLCHPSSVDSIPTSCNQEDHVSMGGFSARKALTVVEHVEAVLGMELLAACQAAEFLKPLISTAPLNKVYQLVRSVSAPLTEDRYIHPDIQAIIQLIRDNKVWECVQHHLKTLEEMEESGSRCASNRRQDPNRRCTIRMP</sequence>
<reference evidence="2" key="1">
    <citation type="submission" date="2021-06" db="EMBL/GenBank/DDBJ databases">
        <title>Parelaphostrongylus tenuis whole genome reference sequence.</title>
        <authorList>
            <person name="Garwood T.J."/>
            <person name="Larsen P.A."/>
            <person name="Fountain-Jones N.M."/>
            <person name="Garbe J.R."/>
            <person name="Macchietto M.G."/>
            <person name="Kania S.A."/>
            <person name="Gerhold R.W."/>
            <person name="Richards J.E."/>
            <person name="Wolf T.M."/>
        </authorList>
    </citation>
    <scope>NUCLEOTIDE SEQUENCE</scope>
    <source>
        <strain evidence="2">MNPRO001-30</strain>
        <tissue evidence="2">Meninges</tissue>
    </source>
</reference>
<evidence type="ECO:0000313" key="3">
    <source>
        <dbReference type="Proteomes" id="UP001196413"/>
    </source>
</evidence>
<comment type="caution">
    <text evidence="2">The sequence shown here is derived from an EMBL/GenBank/DDBJ whole genome shotgun (WGS) entry which is preliminary data.</text>
</comment>
<dbReference type="EMBL" id="JAHQIW010001730">
    <property type="protein sequence ID" value="KAJ1353492.1"/>
    <property type="molecule type" value="Genomic_DNA"/>
</dbReference>
<dbReference type="SUPFAM" id="SSF48557">
    <property type="entry name" value="L-aspartase-like"/>
    <property type="match status" value="1"/>
</dbReference>
<gene>
    <name evidence="2" type="primary">HALY1_1</name>
    <name evidence="2" type="ORF">KIN20_010130</name>
</gene>
<feature type="region of interest" description="Disordered" evidence="1">
    <location>
        <begin position="234"/>
        <end position="256"/>
    </location>
</feature>
<dbReference type="PANTHER" id="PTHR10362">
    <property type="entry name" value="HISTIDINE AMMONIA-LYASE"/>
    <property type="match status" value="1"/>
</dbReference>
<dbReference type="Pfam" id="PF00221">
    <property type="entry name" value="Lyase_aromatic"/>
    <property type="match status" value="1"/>
</dbReference>
<dbReference type="Proteomes" id="UP001196413">
    <property type="component" value="Unassembled WGS sequence"/>
</dbReference>
<dbReference type="AlphaFoldDB" id="A0AAD5M7F6"/>
<evidence type="ECO:0000256" key="1">
    <source>
        <dbReference type="SAM" id="MobiDB-lite"/>
    </source>
</evidence>
<proteinExistence type="predicted"/>
<accession>A0AAD5M7F6</accession>
<dbReference type="InterPro" id="IPR008948">
    <property type="entry name" value="L-Aspartase-like"/>
</dbReference>
<keyword evidence="3" id="KW-1185">Reference proteome</keyword>
<dbReference type="InterPro" id="IPR001106">
    <property type="entry name" value="Aromatic_Lyase"/>
</dbReference>
<dbReference type="Gene3D" id="1.20.200.10">
    <property type="entry name" value="Fumarase/aspartase (Central domain)"/>
    <property type="match status" value="1"/>
</dbReference>
<dbReference type="GO" id="GO:0003824">
    <property type="term" value="F:catalytic activity"/>
    <property type="evidence" value="ECO:0007669"/>
    <property type="project" value="InterPro"/>
</dbReference>
<name>A0AAD5M7F6_PARTN</name>
<protein>
    <submittedName>
        <fullName evidence="2">Histidine ammonia-lyase</fullName>
    </submittedName>
</protein>